<reference evidence="1" key="1">
    <citation type="submission" date="2022-11" db="EMBL/GenBank/DDBJ databases">
        <title>Genome Resource of Sclerotinia nivalis Strain SnTB1, a Plant Pathogen Isolated from American Ginseng.</title>
        <authorList>
            <person name="Fan S."/>
        </authorList>
    </citation>
    <scope>NUCLEOTIDE SEQUENCE</scope>
    <source>
        <strain evidence="1">SnTB1</strain>
    </source>
</reference>
<sequence length="59" mass="6657">MVLLYPRSNYGISNGYGDFVLGTWAYFNCHTAPLKYLYDIDSAAAWTGYTVNQLGLDVR</sequence>
<dbReference type="EMBL" id="JAPEIS010000012">
    <property type="protein sequence ID" value="KAJ8060984.1"/>
    <property type="molecule type" value="Genomic_DNA"/>
</dbReference>
<comment type="caution">
    <text evidence="1">The sequence shown here is derived from an EMBL/GenBank/DDBJ whole genome shotgun (WGS) entry which is preliminary data.</text>
</comment>
<gene>
    <name evidence="1" type="ORF">OCU04_010062</name>
</gene>
<proteinExistence type="predicted"/>
<evidence type="ECO:0000313" key="1">
    <source>
        <dbReference type="EMBL" id="KAJ8060984.1"/>
    </source>
</evidence>
<organism evidence="1 2">
    <name type="scientific">Sclerotinia nivalis</name>
    <dbReference type="NCBI Taxonomy" id="352851"/>
    <lineage>
        <taxon>Eukaryota</taxon>
        <taxon>Fungi</taxon>
        <taxon>Dikarya</taxon>
        <taxon>Ascomycota</taxon>
        <taxon>Pezizomycotina</taxon>
        <taxon>Leotiomycetes</taxon>
        <taxon>Helotiales</taxon>
        <taxon>Sclerotiniaceae</taxon>
        <taxon>Sclerotinia</taxon>
    </lineage>
</organism>
<accession>A0A9X0AEP5</accession>
<evidence type="ECO:0000313" key="2">
    <source>
        <dbReference type="Proteomes" id="UP001152300"/>
    </source>
</evidence>
<dbReference type="Proteomes" id="UP001152300">
    <property type="component" value="Unassembled WGS sequence"/>
</dbReference>
<protein>
    <submittedName>
        <fullName evidence="1">Uncharacterized protein</fullName>
    </submittedName>
</protein>
<dbReference type="AlphaFoldDB" id="A0A9X0AEP5"/>
<keyword evidence="2" id="KW-1185">Reference proteome</keyword>
<name>A0A9X0AEP5_9HELO</name>